<protein>
    <recommendedName>
        <fullName evidence="3">FAM86 N-terminal domain-containing protein</fullName>
    </recommendedName>
</protein>
<dbReference type="Pfam" id="PF10294">
    <property type="entry name" value="Methyltransf_16"/>
    <property type="match status" value="1"/>
</dbReference>
<dbReference type="InterPro" id="IPR019410">
    <property type="entry name" value="Methyltransf_16"/>
</dbReference>
<dbReference type="Proteomes" id="UP000266841">
    <property type="component" value="Unassembled WGS sequence"/>
</dbReference>
<organism evidence="1 2">
    <name type="scientific">Thalassiosira oceanica</name>
    <name type="common">Marine diatom</name>
    <dbReference type="NCBI Taxonomy" id="159749"/>
    <lineage>
        <taxon>Eukaryota</taxon>
        <taxon>Sar</taxon>
        <taxon>Stramenopiles</taxon>
        <taxon>Ochrophyta</taxon>
        <taxon>Bacillariophyta</taxon>
        <taxon>Coscinodiscophyceae</taxon>
        <taxon>Thalassiosirophycidae</taxon>
        <taxon>Thalassiosirales</taxon>
        <taxon>Thalassiosiraceae</taxon>
        <taxon>Thalassiosira</taxon>
    </lineage>
</organism>
<evidence type="ECO:0000313" key="2">
    <source>
        <dbReference type="Proteomes" id="UP000266841"/>
    </source>
</evidence>
<evidence type="ECO:0000313" key="1">
    <source>
        <dbReference type="EMBL" id="EJK63388.1"/>
    </source>
</evidence>
<evidence type="ECO:0008006" key="3">
    <source>
        <dbReference type="Google" id="ProtNLM"/>
    </source>
</evidence>
<dbReference type="OrthoDB" id="194386at2759"/>
<dbReference type="SUPFAM" id="SSF53335">
    <property type="entry name" value="S-adenosyl-L-methionine-dependent methyltransferases"/>
    <property type="match status" value="1"/>
</dbReference>
<dbReference type="EMBL" id="AGNL01018274">
    <property type="protein sequence ID" value="EJK63388.1"/>
    <property type="molecule type" value="Genomic_DNA"/>
</dbReference>
<dbReference type="InterPro" id="IPR029063">
    <property type="entry name" value="SAM-dependent_MTases_sf"/>
</dbReference>
<dbReference type="PANTHER" id="PTHR14614">
    <property type="entry name" value="HEPATOCELLULAR CARCINOMA-ASSOCIATED ANTIGEN"/>
    <property type="match status" value="1"/>
</dbReference>
<dbReference type="Gene3D" id="3.40.50.150">
    <property type="entry name" value="Vaccinia Virus protein VP39"/>
    <property type="match status" value="1"/>
</dbReference>
<dbReference type="eggNOG" id="KOG2497">
    <property type="taxonomic scope" value="Eukaryota"/>
</dbReference>
<name>K0SB79_THAOC</name>
<comment type="caution">
    <text evidence="1">The sequence shown here is derived from an EMBL/GenBank/DDBJ whole genome shotgun (WGS) entry which is preliminary data.</text>
</comment>
<proteinExistence type="predicted"/>
<sequence length="234" mass="25608">MSTYTPAALVRAGAPLKVAIDALISESSNCNDESFEVQAKFVATILEIAGYERANERTLDWRSVSFIPSGQYVQKLVQRFCSQLLEQRGSDVEDDDLASLIYHFSATKSRGSLPDPSSPNFLTFCIDEDNAGPLRIRTFPQHNDVGCSKIWEAGAALAEFLIHNSDLVRNKDVVEFGSGVGFTGLVVAGVSRVTSIHMTDYTSATLENLAFNVELQRDWLIARGVEPKSVTLVG</sequence>
<dbReference type="AlphaFoldDB" id="K0SB79"/>
<reference evidence="1 2" key="1">
    <citation type="journal article" date="2012" name="Genome Biol.">
        <title>Genome and low-iron response of an oceanic diatom adapted to chronic iron limitation.</title>
        <authorList>
            <person name="Lommer M."/>
            <person name="Specht M."/>
            <person name="Roy A.S."/>
            <person name="Kraemer L."/>
            <person name="Andreson R."/>
            <person name="Gutowska M.A."/>
            <person name="Wolf J."/>
            <person name="Bergner S.V."/>
            <person name="Schilhabel M.B."/>
            <person name="Klostermeier U.C."/>
            <person name="Beiko R.G."/>
            <person name="Rosenstiel P."/>
            <person name="Hippler M."/>
            <person name="Laroche J."/>
        </authorList>
    </citation>
    <scope>NUCLEOTIDE SEQUENCE [LARGE SCALE GENOMIC DNA]</scope>
    <source>
        <strain evidence="1 2">CCMP1005</strain>
    </source>
</reference>
<gene>
    <name evidence="1" type="ORF">THAOC_15953</name>
</gene>
<accession>K0SB79</accession>
<keyword evidence="2" id="KW-1185">Reference proteome</keyword>